<evidence type="ECO:0000259" key="2">
    <source>
        <dbReference type="Pfam" id="PF04909"/>
    </source>
</evidence>
<accession>A0A9W6UXG2</accession>
<dbReference type="GO" id="GO:0005737">
    <property type="term" value="C:cytoplasm"/>
    <property type="evidence" value="ECO:0007669"/>
    <property type="project" value="TreeGrafter"/>
</dbReference>
<protein>
    <recommendedName>
        <fullName evidence="2">Amidohydrolase-related domain-containing protein</fullName>
    </recommendedName>
</protein>
<dbReference type="GO" id="GO:0016787">
    <property type="term" value="F:hydrolase activity"/>
    <property type="evidence" value="ECO:0007669"/>
    <property type="project" value="InterPro"/>
</dbReference>
<keyword evidence="1" id="KW-0456">Lyase</keyword>
<dbReference type="InterPro" id="IPR006680">
    <property type="entry name" value="Amidohydro-rel"/>
</dbReference>
<dbReference type="SUPFAM" id="SSF51556">
    <property type="entry name" value="Metallo-dependent hydrolases"/>
    <property type="match status" value="1"/>
</dbReference>
<reference evidence="3" key="1">
    <citation type="submission" date="2023-02" db="EMBL/GenBank/DDBJ databases">
        <title>Actinomadura rubrobrunea NBRC 14622.</title>
        <authorList>
            <person name="Ichikawa N."/>
            <person name="Sato H."/>
            <person name="Tonouchi N."/>
        </authorList>
    </citation>
    <scope>NUCLEOTIDE SEQUENCE</scope>
    <source>
        <strain evidence="3">NBRC 14622</strain>
    </source>
</reference>
<dbReference type="GO" id="GO:0019748">
    <property type="term" value="P:secondary metabolic process"/>
    <property type="evidence" value="ECO:0007669"/>
    <property type="project" value="TreeGrafter"/>
</dbReference>
<comment type="caution">
    <text evidence="3">The sequence shown here is derived from an EMBL/GenBank/DDBJ whole genome shotgun (WGS) entry which is preliminary data.</text>
</comment>
<feature type="domain" description="Amidohydrolase-related" evidence="2">
    <location>
        <begin position="3"/>
        <end position="313"/>
    </location>
</feature>
<dbReference type="RefSeq" id="WP_067909478.1">
    <property type="nucleotide sequence ID" value="NZ_BSRZ01000012.1"/>
</dbReference>
<dbReference type="Pfam" id="PF04909">
    <property type="entry name" value="Amidohydro_2"/>
    <property type="match status" value="1"/>
</dbReference>
<evidence type="ECO:0000256" key="1">
    <source>
        <dbReference type="ARBA" id="ARBA00023239"/>
    </source>
</evidence>
<evidence type="ECO:0000313" key="4">
    <source>
        <dbReference type="Proteomes" id="UP001165124"/>
    </source>
</evidence>
<dbReference type="GO" id="GO:0016831">
    <property type="term" value="F:carboxy-lyase activity"/>
    <property type="evidence" value="ECO:0007669"/>
    <property type="project" value="InterPro"/>
</dbReference>
<dbReference type="EMBL" id="BSRZ01000012">
    <property type="protein sequence ID" value="GLW66078.1"/>
    <property type="molecule type" value="Genomic_DNA"/>
</dbReference>
<dbReference type="Gene3D" id="3.20.20.140">
    <property type="entry name" value="Metal-dependent hydrolases"/>
    <property type="match status" value="1"/>
</dbReference>
<name>A0A9W6UXG2_9ACTN</name>
<dbReference type="AlphaFoldDB" id="A0A9W6UXG2"/>
<evidence type="ECO:0000313" key="3">
    <source>
        <dbReference type="EMBL" id="GLW66078.1"/>
    </source>
</evidence>
<proteinExistence type="predicted"/>
<dbReference type="InterPro" id="IPR032466">
    <property type="entry name" value="Metal_Hydrolase"/>
</dbReference>
<dbReference type="PANTHER" id="PTHR21240:SF28">
    <property type="entry name" value="ISO-OROTATE DECARBOXYLASE (EUROFUNG)"/>
    <property type="match status" value="1"/>
</dbReference>
<organism evidence="3 4">
    <name type="scientific">Actinomadura rubrobrunea</name>
    <dbReference type="NCBI Taxonomy" id="115335"/>
    <lineage>
        <taxon>Bacteria</taxon>
        <taxon>Bacillati</taxon>
        <taxon>Actinomycetota</taxon>
        <taxon>Actinomycetes</taxon>
        <taxon>Streptosporangiales</taxon>
        <taxon>Thermomonosporaceae</taxon>
        <taxon>Actinomadura</taxon>
    </lineage>
</organism>
<dbReference type="PANTHER" id="PTHR21240">
    <property type="entry name" value="2-AMINO-3-CARBOXYLMUCONATE-6-SEMIALDEHYDE DECARBOXYLASE"/>
    <property type="match status" value="1"/>
</dbReference>
<gene>
    <name evidence="3" type="ORF">Arub01_43220</name>
</gene>
<dbReference type="InterPro" id="IPR032465">
    <property type="entry name" value="ACMSD"/>
</dbReference>
<dbReference type="Proteomes" id="UP001165124">
    <property type="component" value="Unassembled WGS sequence"/>
</dbReference>
<keyword evidence="4" id="KW-1185">Reference proteome</keyword>
<sequence length="320" mass="34154">MTIDCHAHISPPDKARRFPLPSSLTDVDGMIESKLADGVRMSIVGSPVGGGVMAPIPGVDNYAQTVDQLRAFHDWLGGTVADHFDHLRGLVYVDPFADDEHLEAAARTLAEPEFVGLIINTSVAGRYLNDPRCDGFFAMAAEQDVPVMLHAPAWPAAGAGLTDPLLLEGIGRFDDVSAGVACVIFGGWLEKYPGLRIIATAGGGALALMVERLDRAYRAPHWGGARPNGERGWPISRPPSSFLRQIWVDTATPSRLALRAALAAFGSDRILFGTDSPPLPDVVGDGLRAVAEVSPSEEQRQAICHENAARLFTLPVHAAT</sequence>